<keyword evidence="2" id="KW-1185">Reference proteome</keyword>
<dbReference type="Proteomes" id="UP000191812">
    <property type="component" value="Unassembled WGS sequence"/>
</dbReference>
<sequence length="71" mass="8337">MFVGWGKRESKKRRNFKRIENNSPFLKDIKYTASVSAGPSQPAKLRNDARNQQADCMITRSWFVHFAKRPH</sequence>
<accession>A0ABM9VDI9</accession>
<dbReference type="EMBL" id="FBWH01000014">
    <property type="protein sequence ID" value="CUX21641.1"/>
    <property type="molecule type" value="Genomic_DNA"/>
</dbReference>
<evidence type="ECO:0000313" key="1">
    <source>
        <dbReference type="EMBL" id="CUX21641.1"/>
    </source>
</evidence>
<gene>
    <name evidence="1" type="ORF">AGR13a_Cc210195</name>
</gene>
<evidence type="ECO:0000313" key="2">
    <source>
        <dbReference type="Proteomes" id="UP000191812"/>
    </source>
</evidence>
<organism evidence="1 2">
    <name type="scientific">Agrobacterium genomosp. 13 str. CFBP 6927</name>
    <dbReference type="NCBI Taxonomy" id="1183428"/>
    <lineage>
        <taxon>Bacteria</taxon>
        <taxon>Pseudomonadati</taxon>
        <taxon>Pseudomonadota</taxon>
        <taxon>Alphaproteobacteria</taxon>
        <taxon>Hyphomicrobiales</taxon>
        <taxon>Rhizobiaceae</taxon>
        <taxon>Rhizobium/Agrobacterium group</taxon>
        <taxon>Agrobacterium</taxon>
        <taxon>Agrobacterium tumefaciens complex</taxon>
    </lineage>
</organism>
<protein>
    <submittedName>
        <fullName evidence="1">Uncharacterized protein</fullName>
    </submittedName>
</protein>
<name>A0ABM9VDI9_9HYPH</name>
<reference evidence="1 2" key="1">
    <citation type="submission" date="2016-01" db="EMBL/GenBank/DDBJ databases">
        <authorList>
            <person name="Regsiter A."/>
            <person name="william w."/>
        </authorList>
    </citation>
    <scope>NUCLEOTIDE SEQUENCE [LARGE SCALE GENOMIC DNA]</scope>
    <source>
        <strain evidence="1 2">CFBP 6927</strain>
    </source>
</reference>
<proteinExistence type="predicted"/>
<comment type="caution">
    <text evidence="1">The sequence shown here is derived from an EMBL/GenBank/DDBJ whole genome shotgun (WGS) entry which is preliminary data.</text>
</comment>